<dbReference type="Proteomes" id="UP000694850">
    <property type="component" value="Unplaced"/>
</dbReference>
<dbReference type="RefSeq" id="XP_042638567.1">
    <property type="nucleotide sequence ID" value="XM_042782633.1"/>
</dbReference>
<gene>
    <name evidence="2" type="primary">TACC3</name>
</gene>
<proteinExistence type="predicted"/>
<keyword evidence="1" id="KW-1185">Reference proteome</keyword>
<reference evidence="2" key="1">
    <citation type="submission" date="2025-08" db="UniProtKB">
        <authorList>
            <consortium name="RefSeq"/>
        </authorList>
    </citation>
    <scope>IDENTIFICATION</scope>
</reference>
<organism evidence="1 2">
    <name type="scientific">Orycteropus afer afer</name>
    <dbReference type="NCBI Taxonomy" id="1230840"/>
    <lineage>
        <taxon>Eukaryota</taxon>
        <taxon>Metazoa</taxon>
        <taxon>Chordata</taxon>
        <taxon>Craniata</taxon>
        <taxon>Vertebrata</taxon>
        <taxon>Euteleostomi</taxon>
        <taxon>Mammalia</taxon>
        <taxon>Eutheria</taxon>
        <taxon>Afrotheria</taxon>
        <taxon>Tubulidentata</taxon>
        <taxon>Orycteropodidae</taxon>
        <taxon>Orycteropus</taxon>
    </lineage>
</organism>
<accession>A0AC54ZAG3</accession>
<sequence length="855" mass="91876">MSLQILKDENITGDRATESCNFLFSPLELTGRSSVFRLSQKENVPPRNTARAMKVTFQTPLRDPQTHRILSPSMNKVESPFPLDSTPGPGSARPLRTQKDSPQLTWEVDGILQRSPVTDIAPPQGAGRPVGNGSAGDPGFTLLGNMDSSGSLQAPASLERSLWSLRPEPGGLEEAVEDNDNSFSDKEVPFNSENPEDFARMMASDKTEGAHKGTKESSAGPSGGVSAAPTEAASLPSVSPEGPCGEAALADLPGEALACPEDVCSPQEEEQKPPASSASGTKAPMPSDEAWVSTPTCASGLVDAAPASPSRAGRAVSLSPQKEEGPGQAAASTKSEPVKLEFDFSAGAPSKRAPLPRRLGKRPGVKPPAKQEARQAPMETDEGRGAAREDAHPVPAPRGSYSLDWDKLDDPNFNPFGGGSTCVEAQPQERPEARSASPTAKPLSARPETTESSSPNQQVGSALPDGAPEVQVATSQVQVPAGAPRAAAEKETSCSWDTSVPTSSTVSEPTAMPTDLALTLDLSKESFRDSAEVLGTGAEVDYLEQFGSSSFKESALRKQSLYLKFDPLLRDSPNRLDPMATETNRAAAQATACPSPLPLSTQAPVRPSLETLPGSRLVEFDFLGALDAAVPSPPPCGLGPGGPPLSVGRIVDVLQYSQKDLDAAVRALQVENVELKSKCEELYTRNQEMGRIMDEFEGIARRVTEEARKEKELAEAKIQKILKERDQLTADLDSMEKSFSDLFKRLEKQKEVIEGYHKNEESLKRCVEDYILRIEKEGQRYQALKAHAEEKLSLANEEIAQVRSKAQAEALAFQASLRKEQTRVHSLEKAIEQKTKENDELTRICDDLISKMEKI</sequence>
<name>A0AC54ZAG3_ORYAF</name>
<protein>
    <submittedName>
        <fullName evidence="2">Transforming acidic coiled-coil-containing protein 3</fullName>
    </submittedName>
</protein>
<evidence type="ECO:0000313" key="2">
    <source>
        <dbReference type="RefSeq" id="XP_042638567.1"/>
    </source>
</evidence>
<evidence type="ECO:0000313" key="1">
    <source>
        <dbReference type="Proteomes" id="UP000694850"/>
    </source>
</evidence>